<dbReference type="GO" id="GO:0006355">
    <property type="term" value="P:regulation of DNA-templated transcription"/>
    <property type="evidence" value="ECO:0007669"/>
    <property type="project" value="InterPro"/>
</dbReference>
<dbReference type="Gene3D" id="3.30.160.60">
    <property type="entry name" value="Classic Zinc Finger"/>
    <property type="match status" value="4"/>
</dbReference>
<dbReference type="PROSITE" id="PS00028">
    <property type="entry name" value="ZINC_FINGER_C2H2_1"/>
    <property type="match status" value="4"/>
</dbReference>
<feature type="domain" description="C2H2-type" evidence="11">
    <location>
        <begin position="586"/>
        <end position="613"/>
    </location>
</feature>
<evidence type="ECO:0000256" key="8">
    <source>
        <dbReference type="ARBA" id="ARBA00023242"/>
    </source>
</evidence>
<dbReference type="Pfam" id="PF01352">
    <property type="entry name" value="KRAB"/>
    <property type="match status" value="1"/>
</dbReference>
<dbReference type="SMART" id="SM00355">
    <property type="entry name" value="ZnF_C2H2"/>
    <property type="match status" value="4"/>
</dbReference>
<name>A0A8V1AFJ1_CHICK</name>
<reference evidence="13" key="1">
    <citation type="submission" date="2020-11" db="EMBL/GenBank/DDBJ databases">
        <title>Gallus gallus (Chicken) genome, bGalGal1, GRCg7b, maternal haplotype autosomes + Z &amp; W.</title>
        <authorList>
            <person name="Warren W."/>
            <person name="Formenti G."/>
            <person name="Fedrigo O."/>
            <person name="Haase B."/>
            <person name="Mountcastle J."/>
            <person name="Balacco J."/>
            <person name="Tracey A."/>
            <person name="Schneider V."/>
            <person name="Okimoto R."/>
            <person name="Cheng H."/>
            <person name="Hawken R."/>
            <person name="Howe K."/>
            <person name="Jarvis E.D."/>
        </authorList>
    </citation>
    <scope>NUCLEOTIDE SEQUENCE [LARGE SCALE GENOMIC DNA]</scope>
    <source>
        <strain evidence="13">Broiler</strain>
    </source>
</reference>
<keyword evidence="2" id="KW-0479">Metal-binding</keyword>
<feature type="compositionally biased region" description="Polar residues" evidence="10">
    <location>
        <begin position="411"/>
        <end position="421"/>
    </location>
</feature>
<feature type="compositionally biased region" description="Basic and acidic residues" evidence="10">
    <location>
        <begin position="422"/>
        <end position="432"/>
    </location>
</feature>
<dbReference type="GO" id="GO:0005634">
    <property type="term" value="C:nucleus"/>
    <property type="evidence" value="ECO:0007669"/>
    <property type="project" value="UniProtKB-SubCell"/>
</dbReference>
<dbReference type="InterPro" id="IPR013087">
    <property type="entry name" value="Znf_C2H2_type"/>
</dbReference>
<feature type="region of interest" description="Disordered" evidence="10">
    <location>
        <begin position="1"/>
        <end position="28"/>
    </location>
</feature>
<dbReference type="InterPro" id="IPR036051">
    <property type="entry name" value="KRAB_dom_sf"/>
</dbReference>
<feature type="compositionally biased region" description="Basic and acidic residues" evidence="10">
    <location>
        <begin position="356"/>
        <end position="368"/>
    </location>
</feature>
<feature type="compositionally biased region" description="Polar residues" evidence="10">
    <location>
        <begin position="286"/>
        <end position="303"/>
    </location>
</feature>
<dbReference type="AlphaFoldDB" id="A0A8V1AFJ1"/>
<evidence type="ECO:0000256" key="2">
    <source>
        <dbReference type="ARBA" id="ARBA00022723"/>
    </source>
</evidence>
<dbReference type="InterPro" id="IPR036236">
    <property type="entry name" value="Znf_C2H2_sf"/>
</dbReference>
<dbReference type="CDD" id="cd07765">
    <property type="entry name" value="KRAB_A-box"/>
    <property type="match status" value="1"/>
</dbReference>
<keyword evidence="3" id="KW-0677">Repeat</keyword>
<reference evidence="13" key="3">
    <citation type="submission" date="2025-09" db="UniProtKB">
        <authorList>
            <consortium name="Ensembl"/>
        </authorList>
    </citation>
    <scope>IDENTIFICATION</scope>
    <source>
        <strain evidence="13">broiler</strain>
    </source>
</reference>
<evidence type="ECO:0000256" key="4">
    <source>
        <dbReference type="ARBA" id="ARBA00022771"/>
    </source>
</evidence>
<feature type="compositionally biased region" description="Basic and acidic residues" evidence="10">
    <location>
        <begin position="321"/>
        <end position="336"/>
    </location>
</feature>
<evidence type="ECO:0000313" key="13">
    <source>
        <dbReference type="Ensembl" id="ENSGALP00010040304.1"/>
    </source>
</evidence>
<evidence type="ECO:0000256" key="6">
    <source>
        <dbReference type="ARBA" id="ARBA00023015"/>
    </source>
</evidence>
<keyword evidence="5" id="KW-0862">Zinc</keyword>
<dbReference type="SUPFAM" id="SSF109640">
    <property type="entry name" value="KRAB domain (Kruppel-associated box)"/>
    <property type="match status" value="1"/>
</dbReference>
<dbReference type="Pfam" id="PF00096">
    <property type="entry name" value="zf-C2H2"/>
    <property type="match status" value="2"/>
</dbReference>
<feature type="domain" description="KRAB" evidence="12">
    <location>
        <begin position="110"/>
        <end position="172"/>
    </location>
</feature>
<dbReference type="SMART" id="SM00349">
    <property type="entry name" value="KRAB"/>
    <property type="match status" value="1"/>
</dbReference>
<feature type="domain" description="C2H2-type" evidence="11">
    <location>
        <begin position="462"/>
        <end position="489"/>
    </location>
</feature>
<keyword evidence="6" id="KW-0805">Transcription regulation</keyword>
<dbReference type="GeneTree" id="ENSGT00940000155153"/>
<dbReference type="Pfam" id="PF12874">
    <property type="entry name" value="zf-met"/>
    <property type="match status" value="1"/>
</dbReference>
<dbReference type="FunFam" id="3.30.160.60:FF:000340">
    <property type="entry name" value="zinc finger protein 473 isoform X1"/>
    <property type="match status" value="1"/>
</dbReference>
<dbReference type="PROSITE" id="PS50157">
    <property type="entry name" value="ZINC_FINGER_C2H2_2"/>
    <property type="match status" value="4"/>
</dbReference>
<dbReference type="InterPro" id="IPR001909">
    <property type="entry name" value="KRAB"/>
</dbReference>
<keyword evidence="14" id="KW-1185">Reference proteome</keyword>
<dbReference type="GO" id="GO:0008270">
    <property type="term" value="F:zinc ion binding"/>
    <property type="evidence" value="ECO:0007669"/>
    <property type="project" value="UniProtKB-KW"/>
</dbReference>
<dbReference type="PANTHER" id="PTHR47772">
    <property type="entry name" value="ZINC FINGER PROTEIN 200"/>
    <property type="match status" value="1"/>
</dbReference>
<protein>
    <submittedName>
        <fullName evidence="13">Zinc finger protein 212</fullName>
    </submittedName>
</protein>
<keyword evidence="7" id="KW-0804">Transcription</keyword>
<feature type="domain" description="C2H2-type" evidence="11">
    <location>
        <begin position="490"/>
        <end position="517"/>
    </location>
</feature>
<proteinExistence type="predicted"/>
<feature type="region of interest" description="Disordered" evidence="10">
    <location>
        <begin position="638"/>
        <end position="664"/>
    </location>
</feature>
<dbReference type="Gene3D" id="6.10.140.140">
    <property type="match status" value="1"/>
</dbReference>
<evidence type="ECO:0000256" key="9">
    <source>
        <dbReference type="PROSITE-ProRule" id="PRU00042"/>
    </source>
</evidence>
<evidence type="ECO:0000259" key="12">
    <source>
        <dbReference type="PROSITE" id="PS50805"/>
    </source>
</evidence>
<evidence type="ECO:0000256" key="1">
    <source>
        <dbReference type="ARBA" id="ARBA00004123"/>
    </source>
</evidence>
<evidence type="ECO:0000256" key="3">
    <source>
        <dbReference type="ARBA" id="ARBA00022737"/>
    </source>
</evidence>
<dbReference type="OrthoDB" id="8922241at2759"/>
<dbReference type="SUPFAM" id="SSF57667">
    <property type="entry name" value="beta-beta-alpha zinc fingers"/>
    <property type="match status" value="2"/>
</dbReference>
<dbReference type="Ensembl" id="ENSGALT00010066038.1">
    <property type="protein sequence ID" value="ENSGALP00010040304.1"/>
    <property type="gene ID" value="ENSGALG00010027239.1"/>
</dbReference>
<feature type="domain" description="C2H2-type" evidence="11">
    <location>
        <begin position="614"/>
        <end position="641"/>
    </location>
</feature>
<dbReference type="PANTHER" id="PTHR47772:SF14">
    <property type="entry name" value="OOCYTE ZINC FINGER PROTEIN XLCOF6.1-LIKE"/>
    <property type="match status" value="1"/>
</dbReference>
<evidence type="ECO:0000313" key="14">
    <source>
        <dbReference type="Proteomes" id="UP000000539"/>
    </source>
</evidence>
<evidence type="ECO:0000256" key="5">
    <source>
        <dbReference type="ARBA" id="ARBA00022833"/>
    </source>
</evidence>
<feature type="region of interest" description="Disordered" evidence="10">
    <location>
        <begin position="389"/>
        <end position="446"/>
    </location>
</feature>
<feature type="region of interest" description="Disordered" evidence="10">
    <location>
        <begin position="284"/>
        <end position="337"/>
    </location>
</feature>
<gene>
    <name evidence="13" type="primary">ZNF212</name>
</gene>
<sequence>MSCPGLAEASSWSTRTRRARAAQAAGQGEAQAQQLRELWSRTEKAERRLLAFENLVAELGSNLAALGNLLQDYGHLQQRLDNVENLLKNRNFWILRLPPGTRGEVPKVPITFDDIAVYFNEQEWERLDSWQKDLYKAVMRDYAVSKPDILSRIERGEELCVKDCWEPPQTLNRDGPESPRTIQDGQELTQTHNTGSEEPLQAHIQDNEEPIQDCSKDSEELLKTCLKDGQEPTQTCITDSQDTPQTGIEDRQEPLQAPEEMDQMEEALGKDVRVEADMEFAVSNPDIPSQTETNEELSVQDSQEPPKLCIQDSQEAPQTLKKMDQKKEPLGKDEVAVKGGTKFPRVVMHVLSVSAQKEKLSREEHPDSEVEDDPADFGSEEVLLLENDKASEAASLPESVKVKEEGPMASQEASAPSPDSQVQKRPEGEQAKPKSKKKPSRYASNGLLMGDCRRGYVREWSHPCTECGKRFRLKINLIIHQRSHAKEGPYECTICEISFTDKKRLVLHQGIHMQERAFAAKVWGNTHPELRMGPRRKLCRSPHGSAQSLAYRTRPGGSWLGQAREELSRPYFSQQPMPSTQTRSVVKCNLCNKSLSCPSSLQRHLKTHAKDRPYCCSTCKKCFTRQTHLVRHEQIHERQKALQNQQPKAEQPLSAAATPSWPQL</sequence>
<organism evidence="13 14">
    <name type="scientific">Gallus gallus</name>
    <name type="common">Chicken</name>
    <dbReference type="NCBI Taxonomy" id="9031"/>
    <lineage>
        <taxon>Eukaryota</taxon>
        <taxon>Metazoa</taxon>
        <taxon>Chordata</taxon>
        <taxon>Craniata</taxon>
        <taxon>Vertebrata</taxon>
        <taxon>Euteleostomi</taxon>
        <taxon>Archelosauria</taxon>
        <taxon>Archosauria</taxon>
        <taxon>Dinosauria</taxon>
        <taxon>Saurischia</taxon>
        <taxon>Theropoda</taxon>
        <taxon>Coelurosauria</taxon>
        <taxon>Aves</taxon>
        <taxon>Neognathae</taxon>
        <taxon>Galloanserae</taxon>
        <taxon>Galliformes</taxon>
        <taxon>Phasianidae</taxon>
        <taxon>Phasianinae</taxon>
        <taxon>Gallus</taxon>
    </lineage>
</organism>
<dbReference type="Proteomes" id="UP000000539">
    <property type="component" value="Chromosome 2"/>
</dbReference>
<dbReference type="GlyGen" id="A0A8V1AFJ1">
    <property type="glycosylation" value="1 site"/>
</dbReference>
<keyword evidence="4 9" id="KW-0863">Zinc-finger</keyword>
<evidence type="ECO:0000256" key="10">
    <source>
        <dbReference type="SAM" id="MobiDB-lite"/>
    </source>
</evidence>
<dbReference type="PROSITE" id="PS50805">
    <property type="entry name" value="KRAB"/>
    <property type="match status" value="1"/>
</dbReference>
<dbReference type="InterPro" id="IPR050636">
    <property type="entry name" value="C2H2-ZF_domain-containing"/>
</dbReference>
<comment type="subcellular location">
    <subcellularLocation>
        <location evidence="1">Nucleus</location>
    </subcellularLocation>
</comment>
<evidence type="ECO:0000256" key="7">
    <source>
        <dbReference type="ARBA" id="ARBA00023163"/>
    </source>
</evidence>
<evidence type="ECO:0000259" key="11">
    <source>
        <dbReference type="PROSITE" id="PS50157"/>
    </source>
</evidence>
<accession>A0A8V1AFJ1</accession>
<keyword evidence="8" id="KW-0539">Nucleus</keyword>
<feature type="region of interest" description="Disordered" evidence="10">
    <location>
        <begin position="355"/>
        <end position="376"/>
    </location>
</feature>
<dbReference type="FunFam" id="3.30.160.60:FF:000145">
    <property type="entry name" value="Zinc finger protein 574"/>
    <property type="match status" value="1"/>
</dbReference>
<reference evidence="13" key="2">
    <citation type="submission" date="2025-08" db="UniProtKB">
        <authorList>
            <consortium name="Ensembl"/>
        </authorList>
    </citation>
    <scope>IDENTIFICATION</scope>
    <source>
        <strain evidence="13">broiler</strain>
    </source>
</reference>